<sequence>MANINRELIVPSPNAAEQQFCTDCILARSSDPAVTQHKRADNMAPGCQRGTPNLRQTATVHHSTHADPTWTYSLLLLSRKLNLFVGPQRSPQPHQGTSRAAGGSPGKYKNASRWGTTQDRPSRRVPEGTRYQNRSEKHNPTMWSFGYPTHPLKEARDGGYVTLTHKQNKKGQTHGALLVWKLTLSLSDMGDPTGCDYATVGIA</sequence>
<dbReference type="Proteomes" id="UP001566132">
    <property type="component" value="Unassembled WGS sequence"/>
</dbReference>
<proteinExistence type="predicted"/>
<reference evidence="2 3" key="1">
    <citation type="submission" date="2024-05" db="EMBL/GenBank/DDBJ databases">
        <title>Genetic variation in Jamaican populations of the coffee berry borer (Hypothenemus hampei).</title>
        <authorList>
            <person name="Errbii M."/>
            <person name="Myrie A."/>
        </authorList>
    </citation>
    <scope>NUCLEOTIDE SEQUENCE [LARGE SCALE GENOMIC DNA]</scope>
    <source>
        <strain evidence="2">JA-Hopewell-2020-01-JO</strain>
        <tissue evidence="2">Whole body</tissue>
    </source>
</reference>
<protein>
    <submittedName>
        <fullName evidence="2">Uncharacterized protein</fullName>
    </submittedName>
</protein>
<comment type="caution">
    <text evidence="2">The sequence shown here is derived from an EMBL/GenBank/DDBJ whole genome shotgun (WGS) entry which is preliminary data.</text>
</comment>
<feature type="compositionally biased region" description="Polar residues" evidence="1">
    <location>
        <begin position="89"/>
        <end position="98"/>
    </location>
</feature>
<evidence type="ECO:0000313" key="2">
    <source>
        <dbReference type="EMBL" id="KAL1487777.1"/>
    </source>
</evidence>
<dbReference type="AlphaFoldDB" id="A0ABD1DZF7"/>
<feature type="compositionally biased region" description="Basic and acidic residues" evidence="1">
    <location>
        <begin position="120"/>
        <end position="139"/>
    </location>
</feature>
<name>A0ABD1DZF7_HYPHA</name>
<accession>A0ABD1DZF7</accession>
<feature type="region of interest" description="Disordered" evidence="1">
    <location>
        <begin position="86"/>
        <end position="146"/>
    </location>
</feature>
<keyword evidence="3" id="KW-1185">Reference proteome</keyword>
<gene>
    <name evidence="2" type="ORF">ABEB36_015532</name>
</gene>
<evidence type="ECO:0000256" key="1">
    <source>
        <dbReference type="SAM" id="MobiDB-lite"/>
    </source>
</evidence>
<evidence type="ECO:0000313" key="3">
    <source>
        <dbReference type="Proteomes" id="UP001566132"/>
    </source>
</evidence>
<dbReference type="EMBL" id="JBDJPC010000018">
    <property type="protein sequence ID" value="KAL1487777.1"/>
    <property type="molecule type" value="Genomic_DNA"/>
</dbReference>
<organism evidence="2 3">
    <name type="scientific">Hypothenemus hampei</name>
    <name type="common">Coffee berry borer</name>
    <dbReference type="NCBI Taxonomy" id="57062"/>
    <lineage>
        <taxon>Eukaryota</taxon>
        <taxon>Metazoa</taxon>
        <taxon>Ecdysozoa</taxon>
        <taxon>Arthropoda</taxon>
        <taxon>Hexapoda</taxon>
        <taxon>Insecta</taxon>
        <taxon>Pterygota</taxon>
        <taxon>Neoptera</taxon>
        <taxon>Endopterygota</taxon>
        <taxon>Coleoptera</taxon>
        <taxon>Polyphaga</taxon>
        <taxon>Cucujiformia</taxon>
        <taxon>Curculionidae</taxon>
        <taxon>Scolytinae</taxon>
        <taxon>Hypothenemus</taxon>
    </lineage>
</organism>